<evidence type="ECO:0000256" key="8">
    <source>
        <dbReference type="SAM" id="MobiDB-lite"/>
    </source>
</evidence>
<dbReference type="AlphaFoldDB" id="A0A2T0YRB1"/>
<feature type="site" description="Transition state stabilizer" evidence="7">
    <location>
        <position position="197"/>
    </location>
</feature>
<feature type="active site" description="Proton acceptor" evidence="5">
    <location>
        <position position="298"/>
    </location>
</feature>
<dbReference type="GO" id="GO:0006281">
    <property type="term" value="P:DNA repair"/>
    <property type="evidence" value="ECO:0007669"/>
    <property type="project" value="InterPro"/>
</dbReference>
<feature type="binding site" evidence="6">
    <location>
        <position position="195"/>
    </location>
    <ligand>
        <name>Mg(2+)</name>
        <dbReference type="ChEBI" id="CHEBI:18420"/>
        <label>1</label>
    </ligand>
</feature>
<feature type="compositionally biased region" description="Low complexity" evidence="8">
    <location>
        <begin position="1"/>
        <end position="17"/>
    </location>
</feature>
<dbReference type="PANTHER" id="PTHR43250:SF2">
    <property type="entry name" value="EXODEOXYRIBONUCLEASE III"/>
    <property type="match status" value="1"/>
</dbReference>
<feature type="binding site" evidence="6">
    <location>
        <position position="298"/>
    </location>
    <ligand>
        <name>Mg(2+)</name>
        <dbReference type="ChEBI" id="CHEBI:18420"/>
        <label>1</label>
    </ligand>
</feature>
<comment type="cofactor">
    <cofactor evidence="6">
        <name>Mg(2+)</name>
        <dbReference type="ChEBI" id="CHEBI:18420"/>
    </cofactor>
    <cofactor evidence="6">
        <name>Mn(2+)</name>
        <dbReference type="ChEBI" id="CHEBI:29035"/>
    </cofactor>
    <text evidence="6">Probably binds two magnesium or manganese ions per subunit.</text>
</comment>
<dbReference type="Gene3D" id="3.60.10.10">
    <property type="entry name" value="Endonuclease/exonuclease/phosphatase"/>
    <property type="match status" value="1"/>
</dbReference>
<feature type="binding site" evidence="6">
    <location>
        <position position="44"/>
    </location>
    <ligand>
        <name>Mg(2+)</name>
        <dbReference type="ChEBI" id="CHEBI:18420"/>
        <label>1</label>
    </ligand>
</feature>
<keyword evidence="3" id="KW-0378">Hydrolase</keyword>
<dbReference type="GO" id="GO:0008311">
    <property type="term" value="F:double-stranded DNA 3'-5' DNA exonuclease activity"/>
    <property type="evidence" value="ECO:0007669"/>
    <property type="project" value="InterPro"/>
</dbReference>
<evidence type="ECO:0000256" key="1">
    <source>
        <dbReference type="ARBA" id="ARBA00007092"/>
    </source>
</evidence>
<dbReference type="EMBL" id="PVTY01000003">
    <property type="protein sequence ID" value="PRZ18108.1"/>
    <property type="molecule type" value="Genomic_DNA"/>
</dbReference>
<feature type="binding site" evidence="6">
    <location>
        <position position="197"/>
    </location>
    <ligand>
        <name>Mg(2+)</name>
        <dbReference type="ChEBI" id="CHEBI:18420"/>
        <label>1</label>
    </ligand>
</feature>
<dbReference type="InterPro" id="IPR037493">
    <property type="entry name" value="ExoIII-like"/>
</dbReference>
<evidence type="ECO:0000313" key="10">
    <source>
        <dbReference type="EMBL" id="PRZ18108.1"/>
    </source>
</evidence>
<protein>
    <submittedName>
        <fullName evidence="10">Exodeoxyribonuclease-3</fullName>
    </submittedName>
</protein>
<keyword evidence="4 6" id="KW-0460">Magnesium</keyword>
<feature type="site" description="Interaction with DNA substrate" evidence="7">
    <location>
        <position position="298"/>
    </location>
</feature>
<evidence type="ECO:0000256" key="5">
    <source>
        <dbReference type="PIRSR" id="PIRSR604808-1"/>
    </source>
</evidence>
<keyword evidence="11" id="KW-1185">Reference proteome</keyword>
<evidence type="ECO:0000256" key="6">
    <source>
        <dbReference type="PIRSR" id="PIRSR604808-2"/>
    </source>
</evidence>
<organism evidence="10 11">
    <name type="scientific">Nesterenkonia sandarakina</name>
    <dbReference type="NCBI Taxonomy" id="272918"/>
    <lineage>
        <taxon>Bacteria</taxon>
        <taxon>Bacillati</taxon>
        <taxon>Actinomycetota</taxon>
        <taxon>Actinomycetes</taxon>
        <taxon>Micrococcales</taxon>
        <taxon>Micrococcaceae</taxon>
        <taxon>Nesterenkonia</taxon>
    </lineage>
</organism>
<evidence type="ECO:0000256" key="3">
    <source>
        <dbReference type="ARBA" id="ARBA00022801"/>
    </source>
</evidence>
<comment type="similarity">
    <text evidence="1">Belongs to the DNA repair enzymes AP/ExoA family.</text>
</comment>
<proteinExistence type="inferred from homology"/>
<evidence type="ECO:0000256" key="7">
    <source>
        <dbReference type="PIRSR" id="PIRSR604808-3"/>
    </source>
</evidence>
<dbReference type="NCBIfam" id="TIGR00195">
    <property type="entry name" value="exoDNase_III"/>
    <property type="match status" value="1"/>
</dbReference>
<dbReference type="Pfam" id="PF03372">
    <property type="entry name" value="Exo_endo_phos"/>
    <property type="match status" value="1"/>
</dbReference>
<keyword evidence="6" id="KW-0464">Manganese</keyword>
<accession>A0A2T0YRB1</accession>
<reference evidence="10 11" key="1">
    <citation type="submission" date="2018-03" db="EMBL/GenBank/DDBJ databases">
        <title>Comparative analysis of microorganisms from saline springs in Andes Mountain Range, Colombia.</title>
        <authorList>
            <person name="Rubin E."/>
        </authorList>
    </citation>
    <scope>NUCLEOTIDE SEQUENCE [LARGE SCALE GENOMIC DNA]</scope>
    <source>
        <strain evidence="10 11">CG 35</strain>
    </source>
</reference>
<feature type="region of interest" description="Disordered" evidence="8">
    <location>
        <begin position="1"/>
        <end position="37"/>
    </location>
</feature>
<dbReference type="InterPro" id="IPR036691">
    <property type="entry name" value="Endo/exonu/phosph_ase_sf"/>
</dbReference>
<dbReference type="Proteomes" id="UP000238217">
    <property type="component" value="Unassembled WGS sequence"/>
</dbReference>
<gene>
    <name evidence="10" type="ORF">BCL67_10393</name>
</gene>
<feature type="binding site" evidence="6">
    <location>
        <position position="297"/>
    </location>
    <ligand>
        <name>Mg(2+)</name>
        <dbReference type="ChEBI" id="CHEBI:18420"/>
        <label>1</label>
    </ligand>
</feature>
<sequence>MTQTSESTETSTSTETTDAPDFGEHPHRIVDPKPAGQTRIASVNVNGIRAAHRKGMGQWLADREIDILALQEVRANEEILTKLVTEMTEHEDQPWHVHEYEAADKGRAGVAIISRHAPVATRNGIGDGHPEDDGRWIEADYTLGDGSTLTVVSVYVHSGEVGTPKQEHKMRFLQYMTEHLPKLAERTDHLLVMGDLNVGHRELDIKNWKGNVKNSGFLPEERAYFDQYFGDLGFSDVARSLAGEVEGPYTWWSYRGKAFDNDTGWRIDYHMATPALAELASNLKVDRAQDYSLRWSDHAPLVVDYKLP</sequence>
<dbReference type="PROSITE" id="PS51435">
    <property type="entry name" value="AP_NUCLEASE_F1_4"/>
    <property type="match status" value="1"/>
</dbReference>
<evidence type="ECO:0000256" key="2">
    <source>
        <dbReference type="ARBA" id="ARBA00022723"/>
    </source>
</evidence>
<feature type="binding site" evidence="6">
    <location>
        <position position="72"/>
    </location>
    <ligand>
        <name>Mg(2+)</name>
        <dbReference type="ChEBI" id="CHEBI:18420"/>
        <label>1</label>
    </ligand>
</feature>
<comment type="caution">
    <text evidence="10">The sequence shown here is derived from an EMBL/GenBank/DDBJ whole genome shotgun (WGS) entry which is preliminary data.</text>
</comment>
<dbReference type="InterPro" id="IPR004808">
    <property type="entry name" value="AP_endonuc_1"/>
</dbReference>
<dbReference type="SUPFAM" id="SSF56219">
    <property type="entry name" value="DNase I-like"/>
    <property type="match status" value="1"/>
</dbReference>
<feature type="domain" description="Endonuclease/exonuclease/phosphatase" evidence="9">
    <location>
        <begin position="41"/>
        <end position="298"/>
    </location>
</feature>
<evidence type="ECO:0000259" key="9">
    <source>
        <dbReference type="Pfam" id="PF03372"/>
    </source>
</evidence>
<name>A0A2T0YRB1_9MICC</name>
<dbReference type="PANTHER" id="PTHR43250">
    <property type="entry name" value="EXODEOXYRIBONUCLEASE III"/>
    <property type="match status" value="1"/>
</dbReference>
<keyword evidence="2 6" id="KW-0479">Metal-binding</keyword>
<feature type="active site" evidence="5">
    <location>
        <position position="155"/>
    </location>
</feature>
<feature type="compositionally biased region" description="Basic and acidic residues" evidence="8">
    <location>
        <begin position="22"/>
        <end position="31"/>
    </location>
</feature>
<evidence type="ECO:0000256" key="4">
    <source>
        <dbReference type="ARBA" id="ARBA00022842"/>
    </source>
</evidence>
<dbReference type="InterPro" id="IPR005135">
    <property type="entry name" value="Endo/exonuclease/phosphatase"/>
</dbReference>
<dbReference type="CDD" id="cd10281">
    <property type="entry name" value="Nape_like_AP-endo"/>
    <property type="match status" value="1"/>
</dbReference>
<dbReference type="NCBIfam" id="TIGR00633">
    <property type="entry name" value="xth"/>
    <property type="match status" value="1"/>
</dbReference>
<dbReference type="GO" id="GO:0046872">
    <property type="term" value="F:metal ion binding"/>
    <property type="evidence" value="ECO:0007669"/>
    <property type="project" value="UniProtKB-KW"/>
</dbReference>
<feature type="site" description="Important for catalytic activity" evidence="7">
    <location>
        <position position="268"/>
    </location>
</feature>
<evidence type="ECO:0000313" key="11">
    <source>
        <dbReference type="Proteomes" id="UP000238217"/>
    </source>
</evidence>
<feature type="active site" description="Proton donor/acceptor" evidence="5">
    <location>
        <position position="195"/>
    </location>
</feature>